<keyword evidence="10" id="KW-0119">Carbohydrate metabolism</keyword>
<feature type="domain" description="Galactokinase N-terminal" evidence="14">
    <location>
        <begin position="19"/>
        <end position="66"/>
    </location>
</feature>
<evidence type="ECO:0000256" key="11">
    <source>
        <dbReference type="NCBIfam" id="TIGR00131"/>
    </source>
</evidence>
<dbReference type="InterPro" id="IPR000705">
    <property type="entry name" value="Galactokinase"/>
</dbReference>
<dbReference type="InterPro" id="IPR036554">
    <property type="entry name" value="GHMP_kinase_C_sf"/>
</dbReference>
<evidence type="ECO:0000256" key="6">
    <source>
        <dbReference type="ARBA" id="ARBA00022777"/>
    </source>
</evidence>
<dbReference type="PANTHER" id="PTHR10457">
    <property type="entry name" value="MEVALONATE KINASE/GALACTOKINASE"/>
    <property type="match status" value="1"/>
</dbReference>
<evidence type="ECO:0000256" key="7">
    <source>
        <dbReference type="ARBA" id="ARBA00022840"/>
    </source>
</evidence>
<dbReference type="EMBL" id="LQBL01000007">
    <property type="protein sequence ID" value="KUG57244.1"/>
    <property type="molecule type" value="Genomic_DNA"/>
</dbReference>
<dbReference type="InterPro" id="IPR006206">
    <property type="entry name" value="Mevalonate/galactokinase"/>
</dbReference>
<dbReference type="OrthoDB" id="250531at2"/>
<evidence type="ECO:0000256" key="5">
    <source>
        <dbReference type="ARBA" id="ARBA00022741"/>
    </source>
</evidence>
<keyword evidence="6" id="KW-0418">Kinase</keyword>
<gene>
    <name evidence="15" type="ORF">AVL62_15425</name>
</gene>
<dbReference type="GO" id="GO:0046872">
    <property type="term" value="F:metal ion binding"/>
    <property type="evidence" value="ECO:0007669"/>
    <property type="project" value="UniProtKB-KW"/>
</dbReference>
<dbReference type="PROSITE" id="PS00106">
    <property type="entry name" value="GALACTOKINASE"/>
    <property type="match status" value="1"/>
</dbReference>
<evidence type="ECO:0000256" key="10">
    <source>
        <dbReference type="ARBA" id="ARBA00023277"/>
    </source>
</evidence>
<dbReference type="InterPro" id="IPR013750">
    <property type="entry name" value="GHMP_kinase_C_dom"/>
</dbReference>
<evidence type="ECO:0000313" key="16">
    <source>
        <dbReference type="Proteomes" id="UP000054837"/>
    </source>
</evidence>
<dbReference type="NCBIfam" id="TIGR00131">
    <property type="entry name" value="gal_kin"/>
    <property type="match status" value="1"/>
</dbReference>
<keyword evidence="5" id="KW-0547">Nucleotide-binding</keyword>
<feature type="domain" description="GHMP kinase C-terminal" evidence="13">
    <location>
        <begin position="292"/>
        <end position="371"/>
    </location>
</feature>
<dbReference type="Proteomes" id="UP000054837">
    <property type="component" value="Unassembled WGS sequence"/>
</dbReference>
<keyword evidence="2" id="KW-0963">Cytoplasm</keyword>
<dbReference type="AlphaFoldDB" id="A0A0W8IB98"/>
<dbReference type="InterPro" id="IPR006203">
    <property type="entry name" value="GHMP_knse_ATP-bd_CS"/>
</dbReference>
<evidence type="ECO:0000259" key="13">
    <source>
        <dbReference type="Pfam" id="PF08544"/>
    </source>
</evidence>
<dbReference type="EC" id="2.7.1.6" evidence="11"/>
<comment type="similarity">
    <text evidence="1">Belongs to the GHMP kinase family. GalK subfamily.</text>
</comment>
<keyword evidence="4" id="KW-0479">Metal-binding</keyword>
<dbReference type="InterPro" id="IPR019539">
    <property type="entry name" value="GalKase_N"/>
</dbReference>
<dbReference type="GO" id="GO:0005829">
    <property type="term" value="C:cytosol"/>
    <property type="evidence" value="ECO:0007669"/>
    <property type="project" value="TreeGrafter"/>
</dbReference>
<keyword evidence="8" id="KW-0460">Magnesium</keyword>
<dbReference type="PIRSF" id="PIRSF000530">
    <property type="entry name" value="Galactokinase"/>
    <property type="match status" value="1"/>
</dbReference>
<evidence type="ECO:0000259" key="12">
    <source>
        <dbReference type="Pfam" id="PF00288"/>
    </source>
</evidence>
<name>A0A0W8IB98_9MICO</name>
<dbReference type="GO" id="GO:0004335">
    <property type="term" value="F:galactokinase activity"/>
    <property type="evidence" value="ECO:0007669"/>
    <property type="project" value="UniProtKB-UniRule"/>
</dbReference>
<evidence type="ECO:0000259" key="14">
    <source>
        <dbReference type="Pfam" id="PF10509"/>
    </source>
</evidence>
<dbReference type="STRING" id="767452.AVL62_15425"/>
<dbReference type="FunFam" id="3.30.70.890:FF:000001">
    <property type="entry name" value="Galactokinase"/>
    <property type="match status" value="1"/>
</dbReference>
<evidence type="ECO:0000256" key="1">
    <source>
        <dbReference type="ARBA" id="ARBA00006566"/>
    </source>
</evidence>
<keyword evidence="3" id="KW-0808">Transferase</keyword>
<evidence type="ECO:0000256" key="2">
    <source>
        <dbReference type="ARBA" id="ARBA00022490"/>
    </source>
</evidence>
<organism evidence="15 16">
    <name type="scientific">Serinicoccus chungangensis</name>
    <dbReference type="NCBI Taxonomy" id="767452"/>
    <lineage>
        <taxon>Bacteria</taxon>
        <taxon>Bacillati</taxon>
        <taxon>Actinomycetota</taxon>
        <taxon>Actinomycetes</taxon>
        <taxon>Micrococcales</taxon>
        <taxon>Ornithinimicrobiaceae</taxon>
        <taxon>Serinicoccus</taxon>
    </lineage>
</organism>
<keyword evidence="9" id="KW-0299">Galactose metabolism</keyword>
<dbReference type="Pfam" id="PF00288">
    <property type="entry name" value="GHMP_kinases_N"/>
    <property type="match status" value="1"/>
</dbReference>
<dbReference type="InterPro" id="IPR014721">
    <property type="entry name" value="Ribsml_uS5_D2-typ_fold_subgr"/>
</dbReference>
<evidence type="ECO:0000256" key="4">
    <source>
        <dbReference type="ARBA" id="ARBA00022723"/>
    </source>
</evidence>
<dbReference type="Pfam" id="PF10509">
    <property type="entry name" value="GalKase_gal_bdg"/>
    <property type="match status" value="1"/>
</dbReference>
<dbReference type="GO" id="GO:0006012">
    <property type="term" value="P:galactose metabolic process"/>
    <property type="evidence" value="ECO:0007669"/>
    <property type="project" value="UniProtKB-UniRule"/>
</dbReference>
<dbReference type="InterPro" id="IPR006204">
    <property type="entry name" value="GHMP_kinase_N_dom"/>
</dbReference>
<accession>A0A0W8IB98</accession>
<reference evidence="15 16" key="1">
    <citation type="submission" date="2015-12" db="EMBL/GenBank/DDBJ databases">
        <title>Serinicoccus chungangenesis strain CD08_5 genome sequencing and assembly.</title>
        <authorList>
            <person name="Chander A.M."/>
            <person name="Kaur G."/>
            <person name="Nair G.R."/>
            <person name="Dhawan D.K."/>
            <person name="Kochhar R.K."/>
            <person name="Mayilraj S."/>
            <person name="Bhadada S.K."/>
        </authorList>
    </citation>
    <scope>NUCLEOTIDE SEQUENCE [LARGE SCALE GENOMIC DNA]</scope>
    <source>
        <strain evidence="15 16">CD08_5</strain>
    </source>
</reference>
<dbReference type="PRINTS" id="PR00473">
    <property type="entry name" value="GALCTOKINASE"/>
</dbReference>
<dbReference type="Gene3D" id="3.30.70.890">
    <property type="entry name" value="GHMP kinase, C-terminal domain"/>
    <property type="match status" value="1"/>
</dbReference>
<dbReference type="PRINTS" id="PR00959">
    <property type="entry name" value="MEVGALKINASE"/>
</dbReference>
<proteinExistence type="inferred from homology"/>
<feature type="domain" description="GHMP kinase N-terminal" evidence="12">
    <location>
        <begin position="103"/>
        <end position="189"/>
    </location>
</feature>
<dbReference type="Pfam" id="PF08544">
    <property type="entry name" value="GHMP_kinases_C"/>
    <property type="match status" value="1"/>
</dbReference>
<protein>
    <recommendedName>
        <fullName evidence="11">Galactokinase</fullName>
        <ecNumber evidence="11">2.7.1.6</ecNumber>
    </recommendedName>
</protein>
<comment type="caution">
    <text evidence="15">The sequence shown here is derived from an EMBL/GenBank/DDBJ whole genome shotgun (WGS) entry which is preliminary data.</text>
</comment>
<keyword evidence="16" id="KW-1185">Reference proteome</keyword>
<dbReference type="Gene3D" id="3.30.230.10">
    <property type="match status" value="1"/>
</dbReference>
<dbReference type="FunFam" id="3.30.230.10:FF:000017">
    <property type="entry name" value="Galactokinase"/>
    <property type="match status" value="1"/>
</dbReference>
<dbReference type="PROSITE" id="PS00627">
    <property type="entry name" value="GHMP_KINASES_ATP"/>
    <property type="match status" value="1"/>
</dbReference>
<dbReference type="SUPFAM" id="SSF55060">
    <property type="entry name" value="GHMP Kinase, C-terminal domain"/>
    <property type="match status" value="1"/>
</dbReference>
<evidence type="ECO:0000256" key="9">
    <source>
        <dbReference type="ARBA" id="ARBA00023144"/>
    </source>
</evidence>
<dbReference type="InterPro" id="IPR019741">
    <property type="entry name" value="Galactokinase_CS"/>
</dbReference>
<dbReference type="PANTHER" id="PTHR10457:SF7">
    <property type="entry name" value="GALACTOKINASE-RELATED"/>
    <property type="match status" value="1"/>
</dbReference>
<evidence type="ECO:0000256" key="8">
    <source>
        <dbReference type="ARBA" id="ARBA00022842"/>
    </source>
</evidence>
<keyword evidence="7" id="KW-0067">ATP-binding</keyword>
<evidence type="ECO:0000256" key="3">
    <source>
        <dbReference type="ARBA" id="ARBA00022679"/>
    </source>
</evidence>
<dbReference type="GO" id="GO:0005524">
    <property type="term" value="F:ATP binding"/>
    <property type="evidence" value="ECO:0007669"/>
    <property type="project" value="UniProtKB-UniRule"/>
</dbReference>
<dbReference type="SUPFAM" id="SSF54211">
    <property type="entry name" value="Ribosomal protein S5 domain 2-like"/>
    <property type="match status" value="1"/>
</dbReference>
<evidence type="ECO:0000313" key="15">
    <source>
        <dbReference type="EMBL" id="KUG57244.1"/>
    </source>
</evidence>
<dbReference type="InterPro" id="IPR020568">
    <property type="entry name" value="Ribosomal_Su5_D2-typ_SF"/>
</dbReference>
<sequence length="394" mass="41324">MRWSPATADEEVEPDLRAAFAREIGGAPDGVWAAPGRINLIGEHTDYNGGWCLPFALAHRTYCAVRARPDGRLRVVSRQAPEQAWEGEVEQIRAGSPGGWVAYVAGVVAILAQRAGGPVGADILVDGRVPLGAGLSSSAALSCSSALALAELVPGLAAVDRAELAQVCVRAENDYAGAATGGMDQTVSLRAVDGHALLVDCDDFSLTRVPWTLPGHEVLVIDTRAHHSLADGQYAARRDTCERACRSLGVASLRELHGADVDEALGRLEGDDEAQRRVRHVLTENTRVLDLVAALGQEDAEEVGRLMVASHVSLRDDYEVSCRELDLAVEAAGQAGAAGARMTGGGFGGSALALVRRGDVEDVAAAVHEAFLAEGLEAPHLLRATPSAPAHRLS</sequence>